<gene>
    <name evidence="16" type="ORF">O181_101940</name>
</gene>
<keyword evidence="8" id="KW-0694">RNA-binding</keyword>
<dbReference type="InterPro" id="IPR012337">
    <property type="entry name" value="RNaseH-like_sf"/>
</dbReference>
<comment type="caution">
    <text evidence="16">The sequence shown here is derived from an EMBL/GenBank/DDBJ whole genome shotgun (WGS) entry which is preliminary data.</text>
</comment>
<keyword evidence="1" id="KW-0815">Transposition</keyword>
<dbReference type="PANTHER" id="PTHR42648:SF11">
    <property type="entry name" value="TRANSPOSON TY4-P GAG-POL POLYPROTEIN"/>
    <property type="match status" value="1"/>
</dbReference>
<reference evidence="16" key="1">
    <citation type="submission" date="2021-03" db="EMBL/GenBank/DDBJ databases">
        <title>Draft genome sequence of rust myrtle Austropuccinia psidii MF-1, a brazilian biotype.</title>
        <authorList>
            <person name="Quecine M.C."/>
            <person name="Pachon D.M.R."/>
            <person name="Bonatelli M.L."/>
            <person name="Correr F.H."/>
            <person name="Franceschini L.M."/>
            <person name="Leite T.F."/>
            <person name="Margarido G.R.A."/>
            <person name="Almeida C.A."/>
            <person name="Ferrarezi J.A."/>
            <person name="Labate C.A."/>
        </authorList>
    </citation>
    <scope>NUCLEOTIDE SEQUENCE</scope>
    <source>
        <strain evidence="16">MF-1</strain>
    </source>
</reference>
<name>A0A9Q3JIM6_9BASI</name>
<dbReference type="OrthoDB" id="3255262at2759"/>
<keyword evidence="3" id="KW-0540">Nuclease</keyword>
<feature type="domain" description="Integrase catalytic" evidence="15">
    <location>
        <begin position="87"/>
        <end position="246"/>
    </location>
</feature>
<evidence type="ECO:0000256" key="14">
    <source>
        <dbReference type="ARBA" id="ARBA00049244"/>
    </source>
</evidence>
<dbReference type="GO" id="GO:0032196">
    <property type="term" value="P:transposition"/>
    <property type="evidence" value="ECO:0007669"/>
    <property type="project" value="UniProtKB-KW"/>
</dbReference>
<evidence type="ECO:0000256" key="6">
    <source>
        <dbReference type="ARBA" id="ARBA00022801"/>
    </source>
</evidence>
<proteinExistence type="predicted"/>
<keyword evidence="4" id="KW-0479">Metal-binding</keyword>
<keyword evidence="11" id="KW-0808">Transferase</keyword>
<evidence type="ECO:0000256" key="3">
    <source>
        <dbReference type="ARBA" id="ARBA00022722"/>
    </source>
</evidence>
<dbReference type="GO" id="GO:0003723">
    <property type="term" value="F:RNA binding"/>
    <property type="evidence" value="ECO:0007669"/>
    <property type="project" value="UniProtKB-KW"/>
</dbReference>
<evidence type="ECO:0000256" key="10">
    <source>
        <dbReference type="ARBA" id="ARBA00022918"/>
    </source>
</evidence>
<keyword evidence="6" id="KW-0378">Hydrolase</keyword>
<dbReference type="GO" id="GO:0016787">
    <property type="term" value="F:hydrolase activity"/>
    <property type="evidence" value="ECO:0007669"/>
    <property type="project" value="UniProtKB-KW"/>
</dbReference>
<evidence type="ECO:0000313" key="17">
    <source>
        <dbReference type="Proteomes" id="UP000765509"/>
    </source>
</evidence>
<dbReference type="Proteomes" id="UP000765509">
    <property type="component" value="Unassembled WGS sequence"/>
</dbReference>
<evidence type="ECO:0000256" key="8">
    <source>
        <dbReference type="ARBA" id="ARBA00022884"/>
    </source>
</evidence>
<dbReference type="GO" id="GO:0003964">
    <property type="term" value="F:RNA-directed DNA polymerase activity"/>
    <property type="evidence" value="ECO:0007669"/>
    <property type="project" value="UniProtKB-KW"/>
</dbReference>
<dbReference type="Gene3D" id="3.30.420.10">
    <property type="entry name" value="Ribonuclease H-like superfamily/Ribonuclease H"/>
    <property type="match status" value="1"/>
</dbReference>
<dbReference type="GO" id="GO:0015074">
    <property type="term" value="P:DNA integration"/>
    <property type="evidence" value="ECO:0007669"/>
    <property type="project" value="UniProtKB-KW"/>
</dbReference>
<organism evidence="16 17">
    <name type="scientific">Austropuccinia psidii MF-1</name>
    <dbReference type="NCBI Taxonomy" id="1389203"/>
    <lineage>
        <taxon>Eukaryota</taxon>
        <taxon>Fungi</taxon>
        <taxon>Dikarya</taxon>
        <taxon>Basidiomycota</taxon>
        <taxon>Pucciniomycotina</taxon>
        <taxon>Pucciniomycetes</taxon>
        <taxon>Pucciniales</taxon>
        <taxon>Sphaerophragmiaceae</taxon>
        <taxon>Austropuccinia</taxon>
    </lineage>
</organism>
<evidence type="ECO:0000313" key="16">
    <source>
        <dbReference type="EMBL" id="MBW0562225.1"/>
    </source>
</evidence>
<keyword evidence="7" id="KW-0460">Magnesium</keyword>
<keyword evidence="5" id="KW-0255">Endonuclease</keyword>
<keyword evidence="17" id="KW-1185">Reference proteome</keyword>
<dbReference type="SUPFAM" id="SSF53098">
    <property type="entry name" value="Ribonuclease H-like"/>
    <property type="match status" value="1"/>
</dbReference>
<dbReference type="InterPro" id="IPR039537">
    <property type="entry name" value="Retrotran_Ty1/copia-like"/>
</dbReference>
<dbReference type="PROSITE" id="PS50994">
    <property type="entry name" value="INTEGRASE"/>
    <property type="match status" value="1"/>
</dbReference>
<keyword evidence="10" id="KW-0695">RNA-directed DNA polymerase</keyword>
<keyword evidence="9" id="KW-0229">DNA integration</keyword>
<protein>
    <recommendedName>
        <fullName evidence="15">Integrase catalytic domain-containing protein</fullName>
    </recommendedName>
</protein>
<comment type="catalytic activity">
    <reaction evidence="14">
        <text>DNA(n) + a 2'-deoxyribonucleoside 5'-triphosphate = DNA(n+1) + diphosphate</text>
        <dbReference type="Rhea" id="RHEA:22508"/>
        <dbReference type="Rhea" id="RHEA-COMP:17339"/>
        <dbReference type="Rhea" id="RHEA-COMP:17340"/>
        <dbReference type="ChEBI" id="CHEBI:33019"/>
        <dbReference type="ChEBI" id="CHEBI:61560"/>
        <dbReference type="ChEBI" id="CHEBI:173112"/>
        <dbReference type="EC" id="2.7.7.7"/>
    </reaction>
</comment>
<dbReference type="PANTHER" id="PTHR42648">
    <property type="entry name" value="TRANSPOSASE, PUTATIVE-RELATED"/>
    <property type="match status" value="1"/>
</dbReference>
<dbReference type="GO" id="GO:0046872">
    <property type="term" value="F:metal ion binding"/>
    <property type="evidence" value="ECO:0007669"/>
    <property type="project" value="UniProtKB-KW"/>
</dbReference>
<evidence type="ECO:0000256" key="13">
    <source>
        <dbReference type="ARBA" id="ARBA00048173"/>
    </source>
</evidence>
<keyword evidence="11" id="KW-0239">DNA-directed DNA polymerase</keyword>
<dbReference type="Pfam" id="PF13976">
    <property type="entry name" value="gag_pre-integrs"/>
    <property type="match status" value="1"/>
</dbReference>
<dbReference type="InterPro" id="IPR001584">
    <property type="entry name" value="Integrase_cat-core"/>
</dbReference>
<comment type="catalytic activity">
    <reaction evidence="13">
        <text>DNA(n) + a 2'-deoxyribonucleoside 5'-triphosphate = DNA(n+1) + diphosphate</text>
        <dbReference type="Rhea" id="RHEA:22508"/>
        <dbReference type="Rhea" id="RHEA-COMP:17339"/>
        <dbReference type="Rhea" id="RHEA-COMP:17340"/>
        <dbReference type="ChEBI" id="CHEBI:33019"/>
        <dbReference type="ChEBI" id="CHEBI:61560"/>
        <dbReference type="ChEBI" id="CHEBI:173112"/>
        <dbReference type="EC" id="2.7.7.49"/>
    </reaction>
</comment>
<dbReference type="InterPro" id="IPR025724">
    <property type="entry name" value="GAG-pre-integrase_dom"/>
</dbReference>
<evidence type="ECO:0000256" key="9">
    <source>
        <dbReference type="ARBA" id="ARBA00022908"/>
    </source>
</evidence>
<dbReference type="EMBL" id="AVOT02072179">
    <property type="protein sequence ID" value="MBW0562225.1"/>
    <property type="molecule type" value="Genomic_DNA"/>
</dbReference>
<evidence type="ECO:0000256" key="1">
    <source>
        <dbReference type="ARBA" id="ARBA00022578"/>
    </source>
</evidence>
<dbReference type="GO" id="GO:0006310">
    <property type="term" value="P:DNA recombination"/>
    <property type="evidence" value="ECO:0007669"/>
    <property type="project" value="UniProtKB-KW"/>
</dbReference>
<keyword evidence="2" id="KW-0548">Nucleotidyltransferase</keyword>
<evidence type="ECO:0000256" key="4">
    <source>
        <dbReference type="ARBA" id="ARBA00022723"/>
    </source>
</evidence>
<evidence type="ECO:0000256" key="12">
    <source>
        <dbReference type="ARBA" id="ARBA00023172"/>
    </source>
</evidence>
<sequence length="390" mass="44684">MDIHTLHDLNPPPINLSTRPVFNHKRNLNDLWHQRLGHLSIRNLKRLVQFKAAEGIPNFHFDNIKICHSCSISKAKHQPFMSPSRRHVNEPGDMIAADLIGPLPASIDGKKYALVIQDLYSRLTSVIALTDKSEAKSQLQLWMIKFENMTKFNIHAIRTDNGAEFCNHFFNYFLKEKGISHELSVPYEQIERTNGTISEISRTSLIAANLPSSLWTYAFRHAVWIFNHTLHSDHRHTSYEIVGSRKPSMLQLRIFGAKAFIFNHQARKDLGQRGFQEQSMLSSIQINNIFNDSMIKQINLQDSLISELNSSDYLSSTMPTNYKEAMSSPQVTLWEQAINKELSSIAEQDVFIETSLQNALKEVPRESILSTKWVFAKKGKPERFKGQLVA</sequence>
<evidence type="ECO:0000256" key="5">
    <source>
        <dbReference type="ARBA" id="ARBA00022759"/>
    </source>
</evidence>
<evidence type="ECO:0000256" key="2">
    <source>
        <dbReference type="ARBA" id="ARBA00022695"/>
    </source>
</evidence>
<dbReference type="GO" id="GO:0004519">
    <property type="term" value="F:endonuclease activity"/>
    <property type="evidence" value="ECO:0007669"/>
    <property type="project" value="UniProtKB-KW"/>
</dbReference>
<evidence type="ECO:0000259" key="15">
    <source>
        <dbReference type="PROSITE" id="PS50994"/>
    </source>
</evidence>
<dbReference type="AlphaFoldDB" id="A0A9Q3JIM6"/>
<keyword evidence="12" id="KW-0233">DNA recombination</keyword>
<dbReference type="GO" id="GO:0003887">
    <property type="term" value="F:DNA-directed DNA polymerase activity"/>
    <property type="evidence" value="ECO:0007669"/>
    <property type="project" value="UniProtKB-KW"/>
</dbReference>
<evidence type="ECO:0000256" key="11">
    <source>
        <dbReference type="ARBA" id="ARBA00022932"/>
    </source>
</evidence>
<dbReference type="GO" id="GO:0005634">
    <property type="term" value="C:nucleus"/>
    <property type="evidence" value="ECO:0007669"/>
    <property type="project" value="UniProtKB-ARBA"/>
</dbReference>
<evidence type="ECO:0000256" key="7">
    <source>
        <dbReference type="ARBA" id="ARBA00022842"/>
    </source>
</evidence>
<dbReference type="Pfam" id="PF00665">
    <property type="entry name" value="rve"/>
    <property type="match status" value="1"/>
</dbReference>
<dbReference type="InterPro" id="IPR036397">
    <property type="entry name" value="RNaseH_sf"/>
</dbReference>
<accession>A0A9Q3JIM6</accession>